<evidence type="ECO:0000256" key="2">
    <source>
        <dbReference type="SAM" id="Phobius"/>
    </source>
</evidence>
<feature type="compositionally biased region" description="Low complexity" evidence="1">
    <location>
        <begin position="1"/>
        <end position="15"/>
    </location>
</feature>
<keyword evidence="2" id="KW-0472">Membrane</keyword>
<dbReference type="EMBL" id="JABAHT010000296">
    <property type="protein sequence ID" value="KAF4658744.1"/>
    <property type="molecule type" value="Genomic_DNA"/>
</dbReference>
<reference evidence="3 4" key="1">
    <citation type="submission" date="2020-04" db="EMBL/GenBank/DDBJ databases">
        <title>Perkinsus olseni comparative genomics.</title>
        <authorList>
            <person name="Bogema D.R."/>
        </authorList>
    </citation>
    <scope>NUCLEOTIDE SEQUENCE [LARGE SCALE GENOMIC DNA]</scope>
    <source>
        <strain evidence="3">ATCC PRA-179</strain>
    </source>
</reference>
<keyword evidence="2" id="KW-0812">Transmembrane</keyword>
<sequence length="292" mass="32435">MVAAKKASPKKSTPTKVKKASKSKKDDGKPKIKRSLSAPAPWERDKLRHRWRGAFVPAGKSYPSVKLTPRRTLQEPQDKPVLLAEDDAPASGNEVSNAGAVKSFIVSFLVMLVSIPALVFVGTLRKRKNVTPHIRKWGPFYMILVATVAVMMDLLRHVLLDAVNWSLHDPTSGKQYKFHLDSCVYGVPAVSQGHEGKCPDTGVGPLQVVEENALGVNMSMCNSDGSYSFYGIFFTFFLTYLGYFLLFFSICWYTGLPRKIASQCRSLDWRGCWAGCRSMCTARRVPPGVEKV</sequence>
<keyword evidence="2" id="KW-1133">Transmembrane helix</keyword>
<feature type="transmembrane region" description="Helical" evidence="2">
    <location>
        <begin position="137"/>
        <end position="159"/>
    </location>
</feature>
<evidence type="ECO:0000256" key="1">
    <source>
        <dbReference type="SAM" id="MobiDB-lite"/>
    </source>
</evidence>
<gene>
    <name evidence="3" type="ORF">FOZ61_005294</name>
</gene>
<accession>A0A7J6LHH8</accession>
<evidence type="ECO:0000313" key="3">
    <source>
        <dbReference type="EMBL" id="KAF4658744.1"/>
    </source>
</evidence>
<dbReference type="OrthoDB" id="443942at2759"/>
<dbReference type="Proteomes" id="UP000570595">
    <property type="component" value="Unassembled WGS sequence"/>
</dbReference>
<organism evidence="3 4">
    <name type="scientific">Perkinsus olseni</name>
    <name type="common">Perkinsus atlanticus</name>
    <dbReference type="NCBI Taxonomy" id="32597"/>
    <lineage>
        <taxon>Eukaryota</taxon>
        <taxon>Sar</taxon>
        <taxon>Alveolata</taxon>
        <taxon>Perkinsozoa</taxon>
        <taxon>Perkinsea</taxon>
        <taxon>Perkinsida</taxon>
        <taxon>Perkinsidae</taxon>
        <taxon>Perkinsus</taxon>
    </lineage>
</organism>
<comment type="caution">
    <text evidence="3">The sequence shown here is derived from an EMBL/GenBank/DDBJ whole genome shotgun (WGS) entry which is preliminary data.</text>
</comment>
<name>A0A7J6LHH8_PEROL</name>
<proteinExistence type="predicted"/>
<feature type="transmembrane region" description="Helical" evidence="2">
    <location>
        <begin position="227"/>
        <end position="253"/>
    </location>
</feature>
<feature type="region of interest" description="Disordered" evidence="1">
    <location>
        <begin position="1"/>
        <end position="45"/>
    </location>
</feature>
<protein>
    <submittedName>
        <fullName evidence="3">Uncharacterized protein</fullName>
    </submittedName>
</protein>
<dbReference type="AlphaFoldDB" id="A0A7J6LHH8"/>
<feature type="transmembrane region" description="Helical" evidence="2">
    <location>
        <begin position="104"/>
        <end position="125"/>
    </location>
</feature>
<evidence type="ECO:0000313" key="4">
    <source>
        <dbReference type="Proteomes" id="UP000570595"/>
    </source>
</evidence>